<dbReference type="Gene3D" id="2.50.20.10">
    <property type="entry name" value="Lipoprotein localisation LolA/LolB/LppX"/>
    <property type="match status" value="1"/>
</dbReference>
<dbReference type="PANTHER" id="PTHR35869">
    <property type="entry name" value="OUTER-MEMBRANE LIPOPROTEIN CARRIER PROTEIN"/>
    <property type="match status" value="1"/>
</dbReference>
<evidence type="ECO:0000313" key="11">
    <source>
        <dbReference type="EMBL" id="PNS08123.1"/>
    </source>
</evidence>
<evidence type="ECO:0000256" key="4">
    <source>
        <dbReference type="ARBA" id="ARBA00014035"/>
    </source>
</evidence>
<comment type="similarity">
    <text evidence="2 10">Belongs to the LolA family.</text>
</comment>
<comment type="subcellular location">
    <subcellularLocation>
        <location evidence="1 10">Periplasm</location>
    </subcellularLocation>
</comment>
<dbReference type="InterPro" id="IPR004564">
    <property type="entry name" value="OM_lipoprot_carrier_LolA-like"/>
</dbReference>
<keyword evidence="9 10" id="KW-0143">Chaperone</keyword>
<evidence type="ECO:0000256" key="10">
    <source>
        <dbReference type="HAMAP-Rule" id="MF_00240"/>
    </source>
</evidence>
<reference evidence="11 12" key="1">
    <citation type="submission" date="2017-08" db="EMBL/GenBank/DDBJ databases">
        <title>Lysobacter sylvestris genome.</title>
        <authorList>
            <person name="Zhang D.-C."/>
            <person name="Albuquerque L."/>
            <person name="Franca L."/>
            <person name="Froufe H.J.C."/>
            <person name="Barroso C."/>
            <person name="Egas C."/>
            <person name="Da Costa M."/>
            <person name="Margesin R."/>
        </authorList>
    </citation>
    <scope>NUCLEOTIDE SEQUENCE [LARGE SCALE GENOMIC DNA]</scope>
    <source>
        <strain evidence="11 12">AM20-91</strain>
    </source>
</reference>
<comment type="subunit">
    <text evidence="3 10">Monomer.</text>
</comment>
<dbReference type="Pfam" id="PF03548">
    <property type="entry name" value="LolA"/>
    <property type="match status" value="1"/>
</dbReference>
<protein>
    <recommendedName>
        <fullName evidence="4 10">Outer-membrane lipoprotein carrier protein</fullName>
    </recommendedName>
</protein>
<keyword evidence="5 10" id="KW-0813">Transport</keyword>
<evidence type="ECO:0000313" key="12">
    <source>
        <dbReference type="Proteomes" id="UP000236220"/>
    </source>
</evidence>
<keyword evidence="11" id="KW-0449">Lipoprotein</keyword>
<evidence type="ECO:0000256" key="2">
    <source>
        <dbReference type="ARBA" id="ARBA00007615"/>
    </source>
</evidence>
<keyword evidence="7 10" id="KW-0574">Periplasm</keyword>
<feature type="signal peptide" evidence="10">
    <location>
        <begin position="1"/>
        <end position="21"/>
    </location>
</feature>
<keyword evidence="6 10" id="KW-0732">Signal</keyword>
<dbReference type="EMBL" id="NPZB01000002">
    <property type="protein sequence ID" value="PNS08123.1"/>
    <property type="molecule type" value="Genomic_DNA"/>
</dbReference>
<dbReference type="AlphaFoldDB" id="A0A2K1PZA8"/>
<evidence type="ECO:0000256" key="8">
    <source>
        <dbReference type="ARBA" id="ARBA00022927"/>
    </source>
</evidence>
<dbReference type="HAMAP" id="MF_00240">
    <property type="entry name" value="LolA"/>
    <property type="match status" value="1"/>
</dbReference>
<comment type="caution">
    <text evidence="11">The sequence shown here is derived from an EMBL/GenBank/DDBJ whole genome shotgun (WGS) entry which is preliminary data.</text>
</comment>
<name>A0A2K1PZA8_9GAMM</name>
<dbReference type="Proteomes" id="UP000236220">
    <property type="component" value="Unassembled WGS sequence"/>
</dbReference>
<organism evidence="11 12">
    <name type="scientific">Solilutibacter silvestris</name>
    <dbReference type="NCBI Taxonomy" id="1645665"/>
    <lineage>
        <taxon>Bacteria</taxon>
        <taxon>Pseudomonadati</taxon>
        <taxon>Pseudomonadota</taxon>
        <taxon>Gammaproteobacteria</taxon>
        <taxon>Lysobacterales</taxon>
        <taxon>Lysobacteraceae</taxon>
        <taxon>Solilutibacter</taxon>
    </lineage>
</organism>
<dbReference type="PANTHER" id="PTHR35869:SF1">
    <property type="entry name" value="OUTER-MEMBRANE LIPOPROTEIN CARRIER PROTEIN"/>
    <property type="match status" value="1"/>
</dbReference>
<dbReference type="NCBIfam" id="TIGR00547">
    <property type="entry name" value="lolA"/>
    <property type="match status" value="1"/>
</dbReference>
<proteinExistence type="inferred from homology"/>
<dbReference type="OrthoDB" id="9787361at2"/>
<accession>A0A2K1PZA8</accession>
<gene>
    <name evidence="10" type="primary">lolA</name>
    <name evidence="11" type="ORF">Lysil_2299</name>
</gene>
<dbReference type="CDD" id="cd16325">
    <property type="entry name" value="LolA"/>
    <property type="match status" value="1"/>
</dbReference>
<keyword evidence="8 10" id="KW-0653">Protein transport</keyword>
<dbReference type="InterPro" id="IPR018323">
    <property type="entry name" value="OM_lipoprot_carrier_LolA_Pbac"/>
</dbReference>
<dbReference type="SUPFAM" id="SSF89392">
    <property type="entry name" value="Prokaryotic lipoproteins and lipoprotein localization factors"/>
    <property type="match status" value="1"/>
</dbReference>
<evidence type="ECO:0000256" key="6">
    <source>
        <dbReference type="ARBA" id="ARBA00022729"/>
    </source>
</evidence>
<dbReference type="GO" id="GO:0042953">
    <property type="term" value="P:lipoprotein transport"/>
    <property type="evidence" value="ECO:0007669"/>
    <property type="project" value="InterPro"/>
</dbReference>
<dbReference type="RefSeq" id="WP_103075744.1">
    <property type="nucleotide sequence ID" value="NZ_NPZB01000002.1"/>
</dbReference>
<keyword evidence="12" id="KW-1185">Reference proteome</keyword>
<comment type="function">
    <text evidence="10">Participates in the translocation of lipoproteins from the inner membrane to the outer membrane. Only forms a complex with a lipoprotein if the residue after the N-terminal Cys is not an aspartate (The Asp acts as a targeting signal to indicate that the lipoprotein should stay in the inner membrane).</text>
</comment>
<dbReference type="GO" id="GO:0044874">
    <property type="term" value="P:lipoprotein localization to outer membrane"/>
    <property type="evidence" value="ECO:0007669"/>
    <property type="project" value="UniProtKB-UniRule"/>
</dbReference>
<evidence type="ECO:0000256" key="1">
    <source>
        <dbReference type="ARBA" id="ARBA00004418"/>
    </source>
</evidence>
<feature type="chain" id="PRO_5014480925" description="Outer-membrane lipoprotein carrier protein" evidence="10">
    <location>
        <begin position="22"/>
        <end position="206"/>
    </location>
</feature>
<dbReference type="GO" id="GO:0030288">
    <property type="term" value="C:outer membrane-bounded periplasmic space"/>
    <property type="evidence" value="ECO:0007669"/>
    <property type="project" value="TreeGrafter"/>
</dbReference>
<evidence type="ECO:0000256" key="3">
    <source>
        <dbReference type="ARBA" id="ARBA00011245"/>
    </source>
</evidence>
<sequence length="206" mass="22731" precursor="true">MRISHWLAGALALASTQIAHADARADLTVFTRGLKSLQGGFSQEVYDTKGHLKQSSSGRVSLATPRQFRWEYVKPYRQLVIADGKTVWIYEPDLQQVSKRPQGPEEQNSPLAILVDPARLDHDYIVTDGGTSAGMNWLGIAPRSKADSNFQSARIGFKDGQLSQIVVTDPLGQRTQMYFALWQRNLALPATTFGFTVPKGVDVIGD</sequence>
<dbReference type="InterPro" id="IPR029046">
    <property type="entry name" value="LolA/LolB/LppX"/>
</dbReference>
<evidence type="ECO:0000256" key="5">
    <source>
        <dbReference type="ARBA" id="ARBA00022448"/>
    </source>
</evidence>
<evidence type="ECO:0000256" key="9">
    <source>
        <dbReference type="ARBA" id="ARBA00023186"/>
    </source>
</evidence>
<evidence type="ECO:0000256" key="7">
    <source>
        <dbReference type="ARBA" id="ARBA00022764"/>
    </source>
</evidence>